<evidence type="ECO:0000256" key="1">
    <source>
        <dbReference type="SAM" id="MobiDB-lite"/>
    </source>
</evidence>
<feature type="region of interest" description="Disordered" evidence="1">
    <location>
        <begin position="82"/>
        <end position="102"/>
    </location>
</feature>
<name>A0A4Z0XWW2_9FIRM</name>
<dbReference type="EMBL" id="SRMQ01000010">
    <property type="protein sequence ID" value="TGJ75874.1"/>
    <property type="molecule type" value="Genomic_DNA"/>
</dbReference>
<reference evidence="3 4" key="1">
    <citation type="submission" date="2019-04" db="EMBL/GenBank/DDBJ databases">
        <authorList>
            <person name="Poehlein A."/>
            <person name="Bengelsdorf F.R."/>
            <person name="Duerre P."/>
            <person name="Daniel R."/>
        </authorList>
    </citation>
    <scope>NUCLEOTIDE SEQUENCE [LARGE SCALE GENOMIC DNA]</scope>
    <source>
        <strain evidence="3 4">BS-1</strain>
    </source>
</reference>
<organism evidence="3 4">
    <name type="scientific">Caproiciproducens galactitolivorans</name>
    <dbReference type="NCBI Taxonomy" id="642589"/>
    <lineage>
        <taxon>Bacteria</taxon>
        <taxon>Bacillati</taxon>
        <taxon>Bacillota</taxon>
        <taxon>Clostridia</taxon>
        <taxon>Eubacteriales</taxon>
        <taxon>Acutalibacteraceae</taxon>
        <taxon>Caproiciproducens</taxon>
    </lineage>
</organism>
<evidence type="ECO:0000256" key="2">
    <source>
        <dbReference type="SAM" id="Phobius"/>
    </source>
</evidence>
<sequence length="257" mass="26321">MGGLFGFLSFAAFVAFIVGMVKPQIVVFWAQKKSRGPACLYLAATVIFSIIAGIAGGGAPVAPAATSAPSSVSSRVVSAASPAPESTAPISSAAPVSSAPEAKSYPAGMYKIGSDLPAGEYVLISDGISYFQIAKDSTGELGSIIANDNFSGQSIVTVNAGQYLTLNGATAYAIADAPSVEVSSGKLPDGMYKVGRDIKPGEYKVHATNSTAYIEVAKNSTHTLDAIVSNDNFTGDKYITIKDGQYIKLSGAELTLG</sequence>
<proteinExistence type="predicted"/>
<feature type="transmembrane region" description="Helical" evidence="2">
    <location>
        <begin position="6"/>
        <end position="28"/>
    </location>
</feature>
<protein>
    <submittedName>
        <fullName evidence="3">Uncharacterized protein</fullName>
    </submittedName>
</protein>
<evidence type="ECO:0000313" key="4">
    <source>
        <dbReference type="Proteomes" id="UP000297714"/>
    </source>
</evidence>
<accession>A0A4Z0XWW2</accession>
<keyword evidence="2" id="KW-0812">Transmembrane</keyword>
<feature type="transmembrane region" description="Helical" evidence="2">
    <location>
        <begin position="40"/>
        <end position="62"/>
    </location>
</feature>
<dbReference type="OrthoDB" id="1650483at2"/>
<dbReference type="Proteomes" id="UP000297714">
    <property type="component" value="Unassembled WGS sequence"/>
</dbReference>
<keyword evidence="4" id="KW-1185">Reference proteome</keyword>
<dbReference type="AlphaFoldDB" id="A0A4Z0XWW2"/>
<keyword evidence="2" id="KW-0472">Membrane</keyword>
<gene>
    <name evidence="3" type="ORF">CAGA_20820</name>
</gene>
<evidence type="ECO:0000313" key="3">
    <source>
        <dbReference type="EMBL" id="TGJ75874.1"/>
    </source>
</evidence>
<comment type="caution">
    <text evidence="3">The sequence shown here is derived from an EMBL/GenBank/DDBJ whole genome shotgun (WGS) entry which is preliminary data.</text>
</comment>
<keyword evidence="2" id="KW-1133">Transmembrane helix</keyword>